<accession>A0ACC0Q8E5</accession>
<organism evidence="1 2">
    <name type="scientific">Rhododendron molle</name>
    <name type="common">Chinese azalea</name>
    <name type="synonym">Azalea mollis</name>
    <dbReference type="NCBI Taxonomy" id="49168"/>
    <lineage>
        <taxon>Eukaryota</taxon>
        <taxon>Viridiplantae</taxon>
        <taxon>Streptophyta</taxon>
        <taxon>Embryophyta</taxon>
        <taxon>Tracheophyta</taxon>
        <taxon>Spermatophyta</taxon>
        <taxon>Magnoliopsida</taxon>
        <taxon>eudicotyledons</taxon>
        <taxon>Gunneridae</taxon>
        <taxon>Pentapetalae</taxon>
        <taxon>asterids</taxon>
        <taxon>Ericales</taxon>
        <taxon>Ericaceae</taxon>
        <taxon>Ericoideae</taxon>
        <taxon>Rhodoreae</taxon>
        <taxon>Rhododendron</taxon>
    </lineage>
</organism>
<sequence length="82" mass="8978">MAPHGSYLEKKPQVPAASRILSTTSACRFVAIFCAIEADHRDLGVGSDISQQVYKELQRLDEEGGDGFDVALIRALQPVWFG</sequence>
<dbReference type="Proteomes" id="UP001062846">
    <property type="component" value="Chromosome 1"/>
</dbReference>
<evidence type="ECO:0000313" key="2">
    <source>
        <dbReference type="Proteomes" id="UP001062846"/>
    </source>
</evidence>
<keyword evidence="2" id="KW-1185">Reference proteome</keyword>
<proteinExistence type="predicted"/>
<comment type="caution">
    <text evidence="1">The sequence shown here is derived from an EMBL/GenBank/DDBJ whole genome shotgun (WGS) entry which is preliminary data.</text>
</comment>
<protein>
    <submittedName>
        <fullName evidence="1">Uncharacterized protein</fullName>
    </submittedName>
</protein>
<evidence type="ECO:0000313" key="1">
    <source>
        <dbReference type="EMBL" id="KAI8573691.1"/>
    </source>
</evidence>
<dbReference type="EMBL" id="CM046388">
    <property type="protein sequence ID" value="KAI8573691.1"/>
    <property type="molecule type" value="Genomic_DNA"/>
</dbReference>
<gene>
    <name evidence="1" type="ORF">RHMOL_Rhmol01G0296900</name>
</gene>
<name>A0ACC0Q8E5_RHOML</name>
<reference evidence="1" key="1">
    <citation type="submission" date="2022-02" db="EMBL/GenBank/DDBJ databases">
        <title>Plant Genome Project.</title>
        <authorList>
            <person name="Zhang R.-G."/>
        </authorList>
    </citation>
    <scope>NUCLEOTIDE SEQUENCE</scope>
    <source>
        <strain evidence="1">AT1</strain>
    </source>
</reference>